<dbReference type="InterPro" id="IPR000600">
    <property type="entry name" value="ROK"/>
</dbReference>
<dbReference type="Gene3D" id="1.10.10.10">
    <property type="entry name" value="Winged helix-like DNA-binding domain superfamily/Winged helix DNA-binding domain"/>
    <property type="match status" value="1"/>
</dbReference>
<dbReference type="GO" id="GO:0006355">
    <property type="term" value="P:regulation of DNA-templated transcription"/>
    <property type="evidence" value="ECO:0007669"/>
    <property type="project" value="InterPro"/>
</dbReference>
<dbReference type="Proteomes" id="UP001288320">
    <property type="component" value="Unassembled WGS sequence"/>
</dbReference>
<protein>
    <submittedName>
        <fullName evidence="4">ROK family transcriptional regulator</fullName>
    </submittedName>
</protein>
<dbReference type="InterPro" id="IPR000835">
    <property type="entry name" value="HTH_MarR-typ"/>
</dbReference>
<dbReference type="SUPFAM" id="SSF53067">
    <property type="entry name" value="Actin-like ATPase domain"/>
    <property type="match status" value="1"/>
</dbReference>
<gene>
    <name evidence="4" type="ORF">R6G74_04280</name>
</gene>
<evidence type="ECO:0000256" key="1">
    <source>
        <dbReference type="ARBA" id="ARBA00006479"/>
    </source>
</evidence>
<sequence length="385" mass="41013">MENTKTVLASVLDSPEPPSRAQLATRTGLTRATVSRLVDYLLEVNLIEELPPVRPHVGRPANPLIAKGRTMVMIGMEVNLAYLSVVVMDLAGNILFTAVDQRDSRQASPQLICEMLGEMLGRWSRPRSTTVLGAGLCVPGLVDRSRGVVVTAPNLGWADVDIAGQLSTTIGALGRVIVVNEADAAAYGVLYQRPGALSATRDFIYVSGEVGIGAAVVAGGSVFEGTHGWAGEFGHMCVERSGPRCGCGSNGCLEQYVGQDALLRNAGLPREAGVGELIERFDAGDAGVRDAVDLAAVSLGSALANALNLLDLDTVVFGGNFALLYPRLEMILRSELKYRVLASRWKDIELLVDERGNTAAAIGICLQHFEIFLSDPNSWLEQVLS</sequence>
<feature type="domain" description="HTH marR-type" evidence="3">
    <location>
        <begin position="7"/>
        <end position="49"/>
    </location>
</feature>
<evidence type="ECO:0000256" key="2">
    <source>
        <dbReference type="SAM" id="MobiDB-lite"/>
    </source>
</evidence>
<name>A0AAW9HI71_9ACTO</name>
<proteinExistence type="inferred from homology"/>
<dbReference type="GO" id="GO:0003677">
    <property type="term" value="F:DNA binding"/>
    <property type="evidence" value="ECO:0007669"/>
    <property type="project" value="InterPro"/>
</dbReference>
<dbReference type="InterPro" id="IPR036390">
    <property type="entry name" value="WH_DNA-bd_sf"/>
</dbReference>
<dbReference type="AlphaFoldDB" id="A0AAW9HI71"/>
<evidence type="ECO:0000313" key="5">
    <source>
        <dbReference type="Proteomes" id="UP001288320"/>
    </source>
</evidence>
<comment type="similarity">
    <text evidence="1">Belongs to the ROK (NagC/XylR) family.</text>
</comment>
<dbReference type="EMBL" id="JAWNFV010000007">
    <property type="protein sequence ID" value="MDY5140530.1"/>
    <property type="molecule type" value="Genomic_DNA"/>
</dbReference>
<dbReference type="PANTHER" id="PTHR18964:SF149">
    <property type="entry name" value="BIFUNCTIONAL UDP-N-ACETYLGLUCOSAMINE 2-EPIMERASE_N-ACETYLMANNOSAMINE KINASE"/>
    <property type="match status" value="1"/>
</dbReference>
<dbReference type="RefSeq" id="WP_320753072.1">
    <property type="nucleotide sequence ID" value="NZ_JAWNFV010000007.1"/>
</dbReference>
<dbReference type="Pfam" id="PF12802">
    <property type="entry name" value="MarR_2"/>
    <property type="match status" value="1"/>
</dbReference>
<reference evidence="4" key="1">
    <citation type="submission" date="2023-10" db="EMBL/GenBank/DDBJ databases">
        <title>Whole Genome based description of the genera Actinobaculum and Actinotignum reveals a complex phylogenetic relationship within the species included in the genus Actinotignum.</title>
        <authorList>
            <person name="Jensen C.S."/>
            <person name="Dargis R."/>
            <person name="Kemp M."/>
            <person name="Christensen J.J."/>
        </authorList>
    </citation>
    <scope>NUCLEOTIDE SEQUENCE</scope>
    <source>
        <strain evidence="4">SLA_B245</strain>
    </source>
</reference>
<dbReference type="SUPFAM" id="SSF46785">
    <property type="entry name" value="Winged helix' DNA-binding domain"/>
    <property type="match status" value="1"/>
</dbReference>
<organism evidence="4 5">
    <name type="scientific">Actinotignum timonense</name>
    <dbReference type="NCBI Taxonomy" id="1870995"/>
    <lineage>
        <taxon>Bacteria</taxon>
        <taxon>Bacillati</taxon>
        <taxon>Actinomycetota</taxon>
        <taxon>Actinomycetes</taxon>
        <taxon>Actinomycetales</taxon>
        <taxon>Actinomycetaceae</taxon>
        <taxon>Actinotignum</taxon>
    </lineage>
</organism>
<accession>A0AAW9HI71</accession>
<dbReference type="Gene3D" id="3.30.420.40">
    <property type="match status" value="2"/>
</dbReference>
<feature type="region of interest" description="Disordered" evidence="2">
    <location>
        <begin position="1"/>
        <end position="21"/>
    </location>
</feature>
<dbReference type="PANTHER" id="PTHR18964">
    <property type="entry name" value="ROK (REPRESSOR, ORF, KINASE) FAMILY"/>
    <property type="match status" value="1"/>
</dbReference>
<evidence type="ECO:0000259" key="3">
    <source>
        <dbReference type="Pfam" id="PF12802"/>
    </source>
</evidence>
<dbReference type="Pfam" id="PF00480">
    <property type="entry name" value="ROK"/>
    <property type="match status" value="1"/>
</dbReference>
<evidence type="ECO:0000313" key="4">
    <source>
        <dbReference type="EMBL" id="MDY5140530.1"/>
    </source>
</evidence>
<comment type="caution">
    <text evidence="4">The sequence shown here is derived from an EMBL/GenBank/DDBJ whole genome shotgun (WGS) entry which is preliminary data.</text>
</comment>
<dbReference type="InterPro" id="IPR036388">
    <property type="entry name" value="WH-like_DNA-bd_sf"/>
</dbReference>
<dbReference type="InterPro" id="IPR043129">
    <property type="entry name" value="ATPase_NBD"/>
</dbReference>